<feature type="signal peptide" evidence="5">
    <location>
        <begin position="1"/>
        <end position="29"/>
    </location>
</feature>
<evidence type="ECO:0000256" key="3">
    <source>
        <dbReference type="ARBA" id="ARBA00023237"/>
    </source>
</evidence>
<dbReference type="PROSITE" id="PS51123">
    <property type="entry name" value="OMPA_2"/>
    <property type="match status" value="1"/>
</dbReference>
<dbReference type="Pfam" id="PF00691">
    <property type="entry name" value="OmpA"/>
    <property type="match status" value="1"/>
</dbReference>
<name>A0A0P1GAF1_9RHOB</name>
<evidence type="ECO:0000256" key="1">
    <source>
        <dbReference type="ARBA" id="ARBA00004442"/>
    </source>
</evidence>
<dbReference type="PRINTS" id="PR01021">
    <property type="entry name" value="OMPADOMAIN"/>
</dbReference>
<accession>A0A0P1GAF1</accession>
<dbReference type="PANTHER" id="PTHR30329:SF21">
    <property type="entry name" value="LIPOPROTEIN YIAD-RELATED"/>
    <property type="match status" value="1"/>
</dbReference>
<dbReference type="GO" id="GO:0009279">
    <property type="term" value="C:cell outer membrane"/>
    <property type="evidence" value="ECO:0007669"/>
    <property type="project" value="UniProtKB-SubCell"/>
</dbReference>
<organism evidence="7 8">
    <name type="scientific">Tropicibacter naphthalenivorans</name>
    <dbReference type="NCBI Taxonomy" id="441103"/>
    <lineage>
        <taxon>Bacteria</taxon>
        <taxon>Pseudomonadati</taxon>
        <taxon>Pseudomonadota</taxon>
        <taxon>Alphaproteobacteria</taxon>
        <taxon>Rhodobacterales</taxon>
        <taxon>Roseobacteraceae</taxon>
        <taxon>Tropicibacter</taxon>
    </lineage>
</organism>
<evidence type="ECO:0000256" key="4">
    <source>
        <dbReference type="PROSITE-ProRule" id="PRU00473"/>
    </source>
</evidence>
<dbReference type="AlphaFoldDB" id="A0A0P1GAF1"/>
<sequence length="315" mass="33532">MMSITRRPAKPLRLFSLLAALALPVAALAQDFSLPSGAVRSYDAVRDPGVYRLPTGPWTKDAGLPTEQFEGRISVEAWRLSGTSQTPFQLAKPLRDTLEDAGYEILLDCRAFACGGFDFRFATLVLPAPEMFVDLTDYHFVAARKDGGAVSILTSRDDVKSYLQIIRAGAAPKGQTKPDAAPLPTVAPTDLGDVAKGLELTGHAVLNDVVFPSGSTQLGDGAIGSLDAIADYLLRTPDRTVMFVGHTDATGSLDANKAVSLKRAQAAVDYLRRKGVPAAQISAQGAGYLAPIASNLTEEGRRANRRVEAVLLPAR</sequence>
<dbReference type="Proteomes" id="UP000054935">
    <property type="component" value="Unassembled WGS sequence"/>
</dbReference>
<comment type="subcellular location">
    <subcellularLocation>
        <location evidence="1">Cell outer membrane</location>
    </subcellularLocation>
</comment>
<protein>
    <submittedName>
        <fullName evidence="7">Inner membrane lipoprotein YiaD</fullName>
    </submittedName>
</protein>
<evidence type="ECO:0000256" key="5">
    <source>
        <dbReference type="SAM" id="SignalP"/>
    </source>
</evidence>
<keyword evidence="2 4" id="KW-0472">Membrane</keyword>
<dbReference type="RefSeq" id="WP_058247495.1">
    <property type="nucleotide sequence ID" value="NZ_CYSE01000003.1"/>
</dbReference>
<dbReference type="InterPro" id="IPR036737">
    <property type="entry name" value="OmpA-like_sf"/>
</dbReference>
<evidence type="ECO:0000313" key="7">
    <source>
        <dbReference type="EMBL" id="CUH78468.1"/>
    </source>
</evidence>
<evidence type="ECO:0000313" key="8">
    <source>
        <dbReference type="Proteomes" id="UP000054935"/>
    </source>
</evidence>
<dbReference type="STRING" id="441103.TRN7648_01992"/>
<reference evidence="7 8" key="1">
    <citation type="submission" date="2015-09" db="EMBL/GenBank/DDBJ databases">
        <authorList>
            <consortium name="Swine Surveillance"/>
        </authorList>
    </citation>
    <scope>NUCLEOTIDE SEQUENCE [LARGE SCALE GENOMIC DNA]</scope>
    <source>
        <strain evidence="7 8">CECT 7648</strain>
    </source>
</reference>
<dbReference type="InterPro" id="IPR050330">
    <property type="entry name" value="Bact_OuterMem_StrucFunc"/>
</dbReference>
<dbReference type="PANTHER" id="PTHR30329">
    <property type="entry name" value="STATOR ELEMENT OF FLAGELLAR MOTOR COMPLEX"/>
    <property type="match status" value="1"/>
</dbReference>
<keyword evidence="5" id="KW-0732">Signal</keyword>
<dbReference type="InterPro" id="IPR006665">
    <property type="entry name" value="OmpA-like"/>
</dbReference>
<dbReference type="Gene3D" id="3.30.1330.60">
    <property type="entry name" value="OmpA-like domain"/>
    <property type="match status" value="1"/>
</dbReference>
<dbReference type="InterPro" id="IPR006664">
    <property type="entry name" value="OMP_bac"/>
</dbReference>
<evidence type="ECO:0000256" key="2">
    <source>
        <dbReference type="ARBA" id="ARBA00023136"/>
    </source>
</evidence>
<feature type="domain" description="OmpA-like" evidence="6">
    <location>
        <begin position="198"/>
        <end position="315"/>
    </location>
</feature>
<gene>
    <name evidence="7" type="primary">yiaD_2</name>
    <name evidence="7" type="ORF">TRN7648_01992</name>
</gene>
<evidence type="ECO:0000259" key="6">
    <source>
        <dbReference type="PROSITE" id="PS51123"/>
    </source>
</evidence>
<dbReference type="SUPFAM" id="SSF103088">
    <property type="entry name" value="OmpA-like"/>
    <property type="match status" value="1"/>
</dbReference>
<feature type="chain" id="PRO_5006063233" evidence="5">
    <location>
        <begin position="30"/>
        <end position="315"/>
    </location>
</feature>
<proteinExistence type="predicted"/>
<keyword evidence="3" id="KW-0998">Cell outer membrane</keyword>
<keyword evidence="7" id="KW-0449">Lipoprotein</keyword>
<dbReference type="EMBL" id="CYSE01000003">
    <property type="protein sequence ID" value="CUH78468.1"/>
    <property type="molecule type" value="Genomic_DNA"/>
</dbReference>
<dbReference type="CDD" id="cd07185">
    <property type="entry name" value="OmpA_C-like"/>
    <property type="match status" value="1"/>
</dbReference>
<keyword evidence="8" id="KW-1185">Reference proteome</keyword>